<reference evidence="1" key="2">
    <citation type="submission" date="2023-04" db="EMBL/GenBank/DDBJ databases">
        <authorList>
            <person name="Bu L."/>
            <person name="Lu L."/>
            <person name="Laidemitt M.R."/>
            <person name="Zhang S.M."/>
            <person name="Mutuku M."/>
            <person name="Mkoji G."/>
            <person name="Steinauer M."/>
            <person name="Loker E.S."/>
        </authorList>
    </citation>
    <scope>NUCLEOTIDE SEQUENCE</scope>
    <source>
        <strain evidence="1">KasaAsao</strain>
        <tissue evidence="1">Whole Snail</tissue>
    </source>
</reference>
<keyword evidence="2" id="KW-1185">Reference proteome</keyword>
<evidence type="ECO:0000313" key="1">
    <source>
        <dbReference type="EMBL" id="KAK0050857.1"/>
    </source>
</evidence>
<sequence length="66" mass="7500">MHCPIHDIQVIVGKLLVLELTLRVKKKSNSKNEELSTKANLYPQVKLVIQLHAAKPGSSQKWKGRR</sequence>
<evidence type="ECO:0000313" key="2">
    <source>
        <dbReference type="Proteomes" id="UP001233172"/>
    </source>
</evidence>
<reference evidence="1" key="1">
    <citation type="journal article" date="2023" name="PLoS Negl. Trop. Dis.">
        <title>A genome sequence for Biomphalaria pfeifferi, the major vector snail for the human-infecting parasite Schistosoma mansoni.</title>
        <authorList>
            <person name="Bu L."/>
            <person name="Lu L."/>
            <person name="Laidemitt M.R."/>
            <person name="Zhang S.M."/>
            <person name="Mutuku M."/>
            <person name="Mkoji G."/>
            <person name="Steinauer M."/>
            <person name="Loker E.S."/>
        </authorList>
    </citation>
    <scope>NUCLEOTIDE SEQUENCE</scope>
    <source>
        <strain evidence="1">KasaAsao</strain>
    </source>
</reference>
<name>A0AAD8BAW3_BIOPF</name>
<dbReference type="EMBL" id="JASAOG010000110">
    <property type="protein sequence ID" value="KAK0050857.1"/>
    <property type="molecule type" value="Genomic_DNA"/>
</dbReference>
<protein>
    <submittedName>
        <fullName evidence="1">Uncharacterized protein</fullName>
    </submittedName>
</protein>
<dbReference type="Proteomes" id="UP001233172">
    <property type="component" value="Unassembled WGS sequence"/>
</dbReference>
<comment type="caution">
    <text evidence="1">The sequence shown here is derived from an EMBL/GenBank/DDBJ whole genome shotgun (WGS) entry which is preliminary data.</text>
</comment>
<gene>
    <name evidence="1" type="ORF">Bpfe_019778</name>
</gene>
<dbReference type="AlphaFoldDB" id="A0AAD8BAW3"/>
<organism evidence="1 2">
    <name type="scientific">Biomphalaria pfeifferi</name>
    <name type="common">Bloodfluke planorb</name>
    <name type="synonym">Freshwater snail</name>
    <dbReference type="NCBI Taxonomy" id="112525"/>
    <lineage>
        <taxon>Eukaryota</taxon>
        <taxon>Metazoa</taxon>
        <taxon>Spiralia</taxon>
        <taxon>Lophotrochozoa</taxon>
        <taxon>Mollusca</taxon>
        <taxon>Gastropoda</taxon>
        <taxon>Heterobranchia</taxon>
        <taxon>Euthyneura</taxon>
        <taxon>Panpulmonata</taxon>
        <taxon>Hygrophila</taxon>
        <taxon>Lymnaeoidea</taxon>
        <taxon>Planorbidae</taxon>
        <taxon>Biomphalaria</taxon>
    </lineage>
</organism>
<proteinExistence type="predicted"/>
<accession>A0AAD8BAW3</accession>